<dbReference type="InterPro" id="IPR016192">
    <property type="entry name" value="APOBEC/CMP_deaminase_Zn-bd"/>
</dbReference>
<dbReference type="GO" id="GO:0008270">
    <property type="term" value="F:zinc ion binding"/>
    <property type="evidence" value="ECO:0007669"/>
    <property type="project" value="InterPro"/>
</dbReference>
<organism evidence="2">
    <name type="scientific">Rhipicephalus zambeziensis</name>
    <dbReference type="NCBI Taxonomy" id="60191"/>
    <lineage>
        <taxon>Eukaryota</taxon>
        <taxon>Metazoa</taxon>
        <taxon>Ecdysozoa</taxon>
        <taxon>Arthropoda</taxon>
        <taxon>Chelicerata</taxon>
        <taxon>Arachnida</taxon>
        <taxon>Acari</taxon>
        <taxon>Parasitiformes</taxon>
        <taxon>Ixodida</taxon>
        <taxon>Ixodoidea</taxon>
        <taxon>Ixodidae</taxon>
        <taxon>Rhipicephalinae</taxon>
        <taxon>Rhipicephalus</taxon>
        <taxon>Rhipicephalus</taxon>
    </lineage>
</organism>
<evidence type="ECO:0000313" key="2">
    <source>
        <dbReference type="EMBL" id="MAA13602.1"/>
    </source>
</evidence>
<dbReference type="GO" id="GO:0016787">
    <property type="term" value="F:hydrolase activity"/>
    <property type="evidence" value="ECO:0007669"/>
    <property type="project" value="InterPro"/>
</dbReference>
<dbReference type="EMBL" id="GFPF01002456">
    <property type="protein sequence ID" value="MAA13602.1"/>
    <property type="molecule type" value="Transcribed_RNA"/>
</dbReference>
<feature type="compositionally biased region" description="Basic residues" evidence="1">
    <location>
        <begin position="39"/>
        <end position="50"/>
    </location>
</feature>
<accession>A0A224YIF4</accession>
<proteinExistence type="predicted"/>
<dbReference type="PROSITE" id="PS00903">
    <property type="entry name" value="CYT_DCMP_DEAMINASES_1"/>
    <property type="match status" value="1"/>
</dbReference>
<dbReference type="AlphaFoldDB" id="A0A224YIF4"/>
<protein>
    <submittedName>
        <fullName evidence="2">Uncharacterized protein</fullName>
    </submittedName>
</protein>
<sequence length="94" mass="11289">MPRTRRLVCGRNGRQSIPFCEKNKKQKKHAEWLVLKRARRHNVRKQRRKGYSPGRDKQKTTPCRHIVSFCTCVIMSRIHFQPRSCFQHESTRLS</sequence>
<evidence type="ECO:0000256" key="1">
    <source>
        <dbReference type="SAM" id="MobiDB-lite"/>
    </source>
</evidence>
<name>A0A224YIF4_9ACAR</name>
<feature type="region of interest" description="Disordered" evidence="1">
    <location>
        <begin position="39"/>
        <end position="60"/>
    </location>
</feature>
<reference evidence="2" key="1">
    <citation type="journal article" date="2017" name="Parasit. Vectors">
        <title>Sialotranscriptomics of Rhipicephalus zambeziensis reveals intricate expression profiles of secretory proteins and suggests tight temporal transcriptional regulation during blood-feeding.</title>
        <authorList>
            <person name="de Castro M.H."/>
            <person name="de Klerk D."/>
            <person name="Pienaar R."/>
            <person name="Rees D.J.G."/>
            <person name="Mans B.J."/>
        </authorList>
    </citation>
    <scope>NUCLEOTIDE SEQUENCE</scope>
    <source>
        <tissue evidence="2">Salivary glands</tissue>
    </source>
</reference>